<dbReference type="GO" id="GO:0004042">
    <property type="term" value="F:L-glutamate N-acetyltransferase activity"/>
    <property type="evidence" value="ECO:0007669"/>
    <property type="project" value="TreeGrafter"/>
</dbReference>
<reference evidence="6 7" key="1">
    <citation type="submission" date="2015-06" db="EMBL/GenBank/DDBJ databases">
        <title>Cloning and characterization of the uncialamcin biosynthetic gene cluster.</title>
        <authorList>
            <person name="Yan X."/>
            <person name="Huang T."/>
            <person name="Ge H."/>
            <person name="Shen B."/>
        </authorList>
    </citation>
    <scope>NUCLEOTIDE SEQUENCE [LARGE SCALE GENOMIC DNA]</scope>
    <source>
        <strain evidence="6 7">DCA2648</strain>
    </source>
</reference>
<dbReference type="PANTHER" id="PTHR23100">
    <property type="entry name" value="ARGININE BIOSYNTHESIS BIFUNCTIONAL PROTEIN ARGJ"/>
    <property type="match status" value="1"/>
</dbReference>
<dbReference type="STRING" id="1048205.AB852_11490"/>
<evidence type="ECO:0000256" key="1">
    <source>
        <dbReference type="ARBA" id="ARBA00006774"/>
    </source>
</evidence>
<protein>
    <submittedName>
        <fullName evidence="6">Uncharacterized protein</fullName>
    </submittedName>
</protein>
<sequence>MAWPTGFRACTGHGGLREHGDDISIVTGDTDIAPGSVTVRFGDAEVYPGEPEADTLDKLVGIMRQDEVDIVITLGVGEAEATVYGCDLSAGYIRINADYTT</sequence>
<gene>
    <name evidence="6" type="ORF">AB852_11490</name>
</gene>
<dbReference type="PANTHER" id="PTHR23100:SF0">
    <property type="entry name" value="ARGININE BIOSYNTHESIS BIFUNCTIONAL PROTEIN ARGJ, MITOCHONDRIAL"/>
    <property type="match status" value="1"/>
</dbReference>
<dbReference type="Proteomes" id="UP000186455">
    <property type="component" value="Unassembled WGS sequence"/>
</dbReference>
<evidence type="ECO:0000256" key="4">
    <source>
        <dbReference type="ARBA" id="ARBA00022813"/>
    </source>
</evidence>
<keyword evidence="3" id="KW-0808">Transferase</keyword>
<accession>A0A1Q4VAS1</accession>
<dbReference type="RefSeq" id="WP_073786769.1">
    <property type="nucleotide sequence ID" value="NZ_JAPEPH010000001.1"/>
</dbReference>
<evidence type="ECO:0000313" key="6">
    <source>
        <dbReference type="EMBL" id="OKH94800.1"/>
    </source>
</evidence>
<dbReference type="Pfam" id="PF01960">
    <property type="entry name" value="ArgJ"/>
    <property type="match status" value="1"/>
</dbReference>
<evidence type="ECO:0000256" key="5">
    <source>
        <dbReference type="ARBA" id="ARBA00023315"/>
    </source>
</evidence>
<organism evidence="6 7">
    <name type="scientific">Streptomyces uncialis</name>
    <dbReference type="NCBI Taxonomy" id="1048205"/>
    <lineage>
        <taxon>Bacteria</taxon>
        <taxon>Bacillati</taxon>
        <taxon>Actinomycetota</taxon>
        <taxon>Actinomycetes</taxon>
        <taxon>Kitasatosporales</taxon>
        <taxon>Streptomycetaceae</taxon>
        <taxon>Streptomyces</taxon>
    </lineage>
</organism>
<evidence type="ECO:0000256" key="3">
    <source>
        <dbReference type="ARBA" id="ARBA00022679"/>
    </source>
</evidence>
<dbReference type="AlphaFoldDB" id="A0A1Q4VAS1"/>
<dbReference type="Gene3D" id="3.10.20.340">
    <property type="entry name" value="ArgJ beta chain, C-terminal domain"/>
    <property type="match status" value="1"/>
</dbReference>
<keyword evidence="4" id="KW-0068">Autocatalytic cleavage</keyword>
<name>A0A1Q4VAS1_9ACTN</name>
<dbReference type="SUPFAM" id="SSF56266">
    <property type="entry name" value="DmpA/ArgJ-like"/>
    <property type="match status" value="1"/>
</dbReference>
<comment type="similarity">
    <text evidence="1">Belongs to the ArgJ family.</text>
</comment>
<dbReference type="GO" id="GO:0006592">
    <property type="term" value="P:ornithine biosynthetic process"/>
    <property type="evidence" value="ECO:0007669"/>
    <property type="project" value="TreeGrafter"/>
</dbReference>
<proteinExistence type="inferred from homology"/>
<dbReference type="InterPro" id="IPR016117">
    <property type="entry name" value="ArgJ-like_dom_sf"/>
</dbReference>
<dbReference type="InterPro" id="IPR002813">
    <property type="entry name" value="Arg_biosynth_ArgJ"/>
</dbReference>
<comment type="subunit">
    <text evidence="2">Heterotetramer of two alpha and two beta chains.</text>
</comment>
<evidence type="ECO:0000313" key="7">
    <source>
        <dbReference type="Proteomes" id="UP000186455"/>
    </source>
</evidence>
<comment type="caution">
    <text evidence="6">The sequence shown here is derived from an EMBL/GenBank/DDBJ whole genome shotgun (WGS) entry which is preliminary data.</text>
</comment>
<dbReference type="GO" id="GO:0006526">
    <property type="term" value="P:L-arginine biosynthetic process"/>
    <property type="evidence" value="ECO:0007669"/>
    <property type="project" value="InterPro"/>
</dbReference>
<dbReference type="GO" id="GO:0004358">
    <property type="term" value="F:L-glutamate N-acetyltransferase activity, acting on acetyl-L-ornithine as donor"/>
    <property type="evidence" value="ECO:0007669"/>
    <property type="project" value="InterPro"/>
</dbReference>
<dbReference type="EMBL" id="LFBV01000002">
    <property type="protein sequence ID" value="OKH94800.1"/>
    <property type="molecule type" value="Genomic_DNA"/>
</dbReference>
<evidence type="ECO:0000256" key="2">
    <source>
        <dbReference type="ARBA" id="ARBA00011475"/>
    </source>
</evidence>
<dbReference type="InterPro" id="IPR042195">
    <property type="entry name" value="ArgJ_beta_C"/>
</dbReference>
<keyword evidence="5" id="KW-0012">Acyltransferase</keyword>
<keyword evidence="7" id="KW-1185">Reference proteome</keyword>